<evidence type="ECO:0000256" key="3">
    <source>
        <dbReference type="SAM" id="SignalP"/>
    </source>
</evidence>
<evidence type="ECO:0000256" key="1">
    <source>
        <dbReference type="SAM" id="Coils"/>
    </source>
</evidence>
<feature type="compositionally biased region" description="Low complexity" evidence="2">
    <location>
        <begin position="285"/>
        <end position="294"/>
    </location>
</feature>
<feature type="coiled-coil region" evidence="1">
    <location>
        <begin position="141"/>
        <end position="213"/>
    </location>
</feature>
<dbReference type="RefSeq" id="WP_224036446.1">
    <property type="nucleotide sequence ID" value="NZ_AP024849.1"/>
</dbReference>
<organism evidence="4 5">
    <name type="scientific">Clostridium gelidum</name>
    <dbReference type="NCBI Taxonomy" id="704125"/>
    <lineage>
        <taxon>Bacteria</taxon>
        <taxon>Bacillati</taxon>
        <taxon>Bacillota</taxon>
        <taxon>Clostridia</taxon>
        <taxon>Eubacteriales</taxon>
        <taxon>Clostridiaceae</taxon>
        <taxon>Clostridium</taxon>
    </lineage>
</organism>
<feature type="compositionally biased region" description="Basic and acidic residues" evidence="2">
    <location>
        <begin position="266"/>
        <end position="283"/>
    </location>
</feature>
<gene>
    <name evidence="4" type="ORF">psyc5s11_08560</name>
</gene>
<dbReference type="Gene3D" id="1.20.1600.10">
    <property type="entry name" value="Outer membrane efflux proteins (OEP)"/>
    <property type="match status" value="2"/>
</dbReference>
<feature type="chain" id="PRO_5046495695" evidence="3">
    <location>
        <begin position="28"/>
        <end position="431"/>
    </location>
</feature>
<proteinExistence type="predicted"/>
<name>A0ABN6IWH6_9CLOT</name>
<keyword evidence="3" id="KW-0732">Signal</keyword>
<evidence type="ECO:0000313" key="4">
    <source>
        <dbReference type="EMBL" id="BCZ44789.1"/>
    </source>
</evidence>
<dbReference type="EMBL" id="AP024849">
    <property type="protein sequence ID" value="BCZ44789.1"/>
    <property type="molecule type" value="Genomic_DNA"/>
</dbReference>
<keyword evidence="5" id="KW-1185">Reference proteome</keyword>
<dbReference type="Proteomes" id="UP000824633">
    <property type="component" value="Chromosome"/>
</dbReference>
<dbReference type="SUPFAM" id="SSF56954">
    <property type="entry name" value="Outer membrane efflux proteins (OEP)"/>
    <property type="match status" value="2"/>
</dbReference>
<reference evidence="5" key="1">
    <citation type="submission" date="2021-07" db="EMBL/GenBank/DDBJ databases">
        <title>Complete genome sequencing of a Clostridium isolate.</title>
        <authorList>
            <person name="Ueki A."/>
            <person name="Tonouchi A."/>
        </authorList>
    </citation>
    <scope>NUCLEOTIDE SEQUENCE [LARGE SCALE GENOMIC DNA]</scope>
    <source>
        <strain evidence="5">C5S11</strain>
    </source>
</reference>
<feature type="signal peptide" evidence="3">
    <location>
        <begin position="1"/>
        <end position="27"/>
    </location>
</feature>
<protein>
    <submittedName>
        <fullName evidence="4">Multidrug transporter</fullName>
    </submittedName>
</protein>
<feature type="region of interest" description="Disordered" evidence="2">
    <location>
        <begin position="266"/>
        <end position="296"/>
    </location>
</feature>
<keyword evidence="1" id="KW-0175">Coiled coil</keyword>
<accession>A0ABN6IWH6</accession>
<sequence length="431" mass="49657">MKKRLNKIIAFLIGISVMSGSIVPAFAKDITQNTNNVSNVQTKANQKPVLTLADAIKSAINISELLELDEKKINYMDKINDINEKIDDNPQLVGKVEIEMSDDRKDFNKDTRDIKLKQCKEQKDSDEDKLTQKVTTTYNNIVTSQMKIEEAKRQMELKTKELSIAKAKNASGVITAVDLNGNELKIEDLKDKLKSSENTLKDAEDNFKVLTGKDITKYSLEQDIEFNKFKIDGSIDEYLDKVVEKYLKYSTKLIELNKDYFNDKDNKVDDVKDEDKPSDEKPTLDTTGDNTTGNENYAEYQGKLDGYYQKREMYAFKLSMRLAYLNAKLGTYESETNLNEAKKQFKEQMKAFYTNLVTQEDNINLLKKNILLTNKQLSILKVKYDSELITKTDYDNQVVNSEELDIQLRNAIDRYNTLNEQIQKPWIAFSK</sequence>
<evidence type="ECO:0000256" key="2">
    <source>
        <dbReference type="SAM" id="MobiDB-lite"/>
    </source>
</evidence>
<evidence type="ECO:0000313" key="5">
    <source>
        <dbReference type="Proteomes" id="UP000824633"/>
    </source>
</evidence>